<keyword evidence="1" id="KW-1133">Transmembrane helix</keyword>
<dbReference type="Proteomes" id="UP001461498">
    <property type="component" value="Unassembled WGS sequence"/>
</dbReference>
<proteinExistence type="predicted"/>
<name>A0AAW1DL52_9HEMI</name>
<evidence type="ECO:0000313" key="2">
    <source>
        <dbReference type="EMBL" id="KAK9510938.1"/>
    </source>
</evidence>
<keyword evidence="3" id="KW-1185">Reference proteome</keyword>
<organism evidence="2 3">
    <name type="scientific">Rhynocoris fuscipes</name>
    <dbReference type="NCBI Taxonomy" id="488301"/>
    <lineage>
        <taxon>Eukaryota</taxon>
        <taxon>Metazoa</taxon>
        <taxon>Ecdysozoa</taxon>
        <taxon>Arthropoda</taxon>
        <taxon>Hexapoda</taxon>
        <taxon>Insecta</taxon>
        <taxon>Pterygota</taxon>
        <taxon>Neoptera</taxon>
        <taxon>Paraneoptera</taxon>
        <taxon>Hemiptera</taxon>
        <taxon>Heteroptera</taxon>
        <taxon>Panheteroptera</taxon>
        <taxon>Cimicomorpha</taxon>
        <taxon>Reduviidae</taxon>
        <taxon>Harpactorinae</taxon>
        <taxon>Harpactorini</taxon>
        <taxon>Rhynocoris</taxon>
    </lineage>
</organism>
<keyword evidence="1" id="KW-0472">Membrane</keyword>
<evidence type="ECO:0000256" key="1">
    <source>
        <dbReference type="SAM" id="Phobius"/>
    </source>
</evidence>
<evidence type="ECO:0000313" key="3">
    <source>
        <dbReference type="Proteomes" id="UP001461498"/>
    </source>
</evidence>
<accession>A0AAW1DL52</accession>
<protein>
    <submittedName>
        <fullName evidence="2">Uncharacterized protein</fullName>
    </submittedName>
</protein>
<gene>
    <name evidence="2" type="ORF">O3M35_005609</name>
</gene>
<keyword evidence="1" id="KW-0812">Transmembrane</keyword>
<sequence>MGLPLVGGLPFFPHNYTSQDIAVSKQLIHYLANFARKGYVHEYFILLNIKLLFTFTYVFRILC</sequence>
<comment type="caution">
    <text evidence="2">The sequence shown here is derived from an EMBL/GenBank/DDBJ whole genome shotgun (WGS) entry which is preliminary data.</text>
</comment>
<dbReference type="EMBL" id="JAPXFL010000002">
    <property type="protein sequence ID" value="KAK9510938.1"/>
    <property type="molecule type" value="Genomic_DNA"/>
</dbReference>
<feature type="transmembrane region" description="Helical" evidence="1">
    <location>
        <begin position="43"/>
        <end position="62"/>
    </location>
</feature>
<reference evidence="2 3" key="1">
    <citation type="submission" date="2022-12" db="EMBL/GenBank/DDBJ databases">
        <title>Chromosome-level genome assembly of true bugs.</title>
        <authorList>
            <person name="Ma L."/>
            <person name="Li H."/>
        </authorList>
    </citation>
    <scope>NUCLEOTIDE SEQUENCE [LARGE SCALE GENOMIC DNA]</scope>
    <source>
        <strain evidence="2">Lab_2022b</strain>
    </source>
</reference>
<dbReference type="AlphaFoldDB" id="A0AAW1DL52"/>